<dbReference type="PATRIC" id="fig|993517.3.peg.3787"/>
<keyword evidence="1" id="KW-0472">Membrane</keyword>
<sequence>MREPSQRLVMQGKTNRCRPFFSVGLRRLPDLPPEKSHATMESLRFEFRNDTKICYAIDDLPNNSLEGLTSSRLRPHHRLPMWNTYAITLAGTSIIAMLVLSVALSPRETFSGMRDLFDARIVRRALKSSFRFHISSLLWFTASVAIAISVFQTFEASPIAYVVVLPIIAMLALTRVALKSIFETRVRRLPPNPRFPHSSDILNGDE</sequence>
<keyword evidence="1" id="KW-1133">Transmembrane helix</keyword>
<feature type="transmembrane region" description="Helical" evidence="1">
    <location>
        <begin position="158"/>
        <end position="178"/>
    </location>
</feature>
<feature type="transmembrane region" description="Helical" evidence="1">
    <location>
        <begin position="82"/>
        <end position="104"/>
    </location>
</feature>
<accession>K5E676</accession>
<dbReference type="EMBL" id="AMCW01000100">
    <property type="protein sequence ID" value="EKK01256.1"/>
    <property type="molecule type" value="Genomic_DNA"/>
</dbReference>
<protein>
    <submittedName>
        <fullName evidence="2">Uncharacterized protein</fullName>
    </submittedName>
</protein>
<dbReference type="AlphaFoldDB" id="K5E676"/>
<keyword evidence="1" id="KW-0812">Transmembrane</keyword>
<name>K5E676_RHOBT</name>
<gene>
    <name evidence="2" type="ORF">RBSH_03495</name>
</gene>
<dbReference type="Proteomes" id="UP000007993">
    <property type="component" value="Unassembled WGS sequence"/>
</dbReference>
<comment type="caution">
    <text evidence="2">The sequence shown here is derived from an EMBL/GenBank/DDBJ whole genome shotgun (WGS) entry which is preliminary data.</text>
</comment>
<evidence type="ECO:0000313" key="2">
    <source>
        <dbReference type="EMBL" id="EKK01256.1"/>
    </source>
</evidence>
<proteinExistence type="predicted"/>
<organism evidence="2 3">
    <name type="scientific">Rhodopirellula baltica SH28</name>
    <dbReference type="NCBI Taxonomy" id="993517"/>
    <lineage>
        <taxon>Bacteria</taxon>
        <taxon>Pseudomonadati</taxon>
        <taxon>Planctomycetota</taxon>
        <taxon>Planctomycetia</taxon>
        <taxon>Pirellulales</taxon>
        <taxon>Pirellulaceae</taxon>
        <taxon>Rhodopirellula</taxon>
    </lineage>
</organism>
<evidence type="ECO:0000256" key="1">
    <source>
        <dbReference type="SAM" id="Phobius"/>
    </source>
</evidence>
<feature type="transmembrane region" description="Helical" evidence="1">
    <location>
        <begin position="130"/>
        <end position="152"/>
    </location>
</feature>
<reference evidence="2 3" key="1">
    <citation type="journal article" date="2013" name="Mar. Genomics">
        <title>Expression of sulfatases in Rhodopirellula baltica and the diversity of sulfatases in the genus Rhodopirellula.</title>
        <authorList>
            <person name="Wegner C.E."/>
            <person name="Richter-Heitmann T."/>
            <person name="Klindworth A."/>
            <person name="Klockow C."/>
            <person name="Richter M."/>
            <person name="Achstetter T."/>
            <person name="Glockner F.O."/>
            <person name="Harder J."/>
        </authorList>
    </citation>
    <scope>NUCLEOTIDE SEQUENCE [LARGE SCALE GENOMIC DNA]</scope>
    <source>
        <strain evidence="2 3">SH28</strain>
    </source>
</reference>
<evidence type="ECO:0000313" key="3">
    <source>
        <dbReference type="Proteomes" id="UP000007993"/>
    </source>
</evidence>